<dbReference type="GO" id="GO:0003700">
    <property type="term" value="F:DNA-binding transcription factor activity"/>
    <property type="evidence" value="ECO:0007669"/>
    <property type="project" value="TreeGrafter"/>
</dbReference>
<dbReference type="PRINTS" id="PR00455">
    <property type="entry name" value="HTHTETR"/>
</dbReference>
<keyword evidence="1 2" id="KW-0238">DNA-binding</keyword>
<dbReference type="GO" id="GO:0000976">
    <property type="term" value="F:transcription cis-regulatory region binding"/>
    <property type="evidence" value="ECO:0007669"/>
    <property type="project" value="TreeGrafter"/>
</dbReference>
<feature type="DNA-binding region" description="H-T-H motif" evidence="2">
    <location>
        <begin position="49"/>
        <end position="68"/>
    </location>
</feature>
<evidence type="ECO:0000313" key="4">
    <source>
        <dbReference type="EMBL" id="XAY07800.1"/>
    </source>
</evidence>
<sequence>MSGPGRGDGLPYAHLLKRVPVQARSRARVEAILDAAAELLAEGDIEALTLRAIAAAAGVPTGTIYQFFEDKPALIQAVALRYVAATVDVLDTLLVDDAAPWDVTLADLIDGYADLIAAAPAMRALWLAGAMSATTAKLAGEADDAIAARLQADLTRRVAAGAPSVAKRRRRTAANGGAASDWRFLVTLISGLLELAFADDLRGDRATLARTRRVAVLYAADLLGVPPPPP</sequence>
<dbReference type="Gene3D" id="1.10.357.10">
    <property type="entry name" value="Tetracycline Repressor, domain 2"/>
    <property type="match status" value="1"/>
</dbReference>
<feature type="domain" description="HTH tetR-type" evidence="3">
    <location>
        <begin position="26"/>
        <end position="86"/>
    </location>
</feature>
<dbReference type="KEGG" id="parq:DSM112329_04691"/>
<organism evidence="4">
    <name type="scientific">Paraconexibacter sp. AEG42_29</name>
    <dbReference type="NCBI Taxonomy" id="2997339"/>
    <lineage>
        <taxon>Bacteria</taxon>
        <taxon>Bacillati</taxon>
        <taxon>Actinomycetota</taxon>
        <taxon>Thermoleophilia</taxon>
        <taxon>Solirubrobacterales</taxon>
        <taxon>Paraconexibacteraceae</taxon>
        <taxon>Paraconexibacter</taxon>
    </lineage>
</organism>
<dbReference type="InterPro" id="IPR009057">
    <property type="entry name" value="Homeodomain-like_sf"/>
</dbReference>
<gene>
    <name evidence="4" type="ORF">DSM112329_04691</name>
</gene>
<dbReference type="Pfam" id="PF00440">
    <property type="entry name" value="TetR_N"/>
    <property type="match status" value="1"/>
</dbReference>
<evidence type="ECO:0000256" key="2">
    <source>
        <dbReference type="PROSITE-ProRule" id="PRU00335"/>
    </source>
</evidence>
<dbReference type="RefSeq" id="WP_354698991.1">
    <property type="nucleotide sequence ID" value="NZ_CP114014.1"/>
</dbReference>
<evidence type="ECO:0000256" key="1">
    <source>
        <dbReference type="ARBA" id="ARBA00023125"/>
    </source>
</evidence>
<name>A0AAU7B1Q2_9ACTN</name>
<dbReference type="EMBL" id="CP114014">
    <property type="protein sequence ID" value="XAY07800.1"/>
    <property type="molecule type" value="Genomic_DNA"/>
</dbReference>
<dbReference type="AlphaFoldDB" id="A0AAU7B1Q2"/>
<dbReference type="InterPro" id="IPR050109">
    <property type="entry name" value="HTH-type_TetR-like_transc_reg"/>
</dbReference>
<accession>A0AAU7B1Q2</accession>
<proteinExistence type="predicted"/>
<reference evidence="4" key="1">
    <citation type="submission" date="2022-12" db="EMBL/GenBank/DDBJ databases">
        <title>Paraconexibacter alkalitolerans sp. nov. and Baekduia alba sp. nov., isolated from soil and emended description of the genera Paraconexibacter (Chun et al., 2020) and Baekduia (An et al., 2020).</title>
        <authorList>
            <person name="Vieira S."/>
            <person name="Huber K.J."/>
            <person name="Geppert A."/>
            <person name="Wolf J."/>
            <person name="Neumann-Schaal M."/>
            <person name="Muesken M."/>
            <person name="Overmann J."/>
        </authorList>
    </citation>
    <scope>NUCLEOTIDE SEQUENCE</scope>
    <source>
        <strain evidence="4">AEG42_29</strain>
    </source>
</reference>
<protein>
    <recommendedName>
        <fullName evidence="3">HTH tetR-type domain-containing protein</fullName>
    </recommendedName>
</protein>
<dbReference type="SUPFAM" id="SSF46689">
    <property type="entry name" value="Homeodomain-like"/>
    <property type="match status" value="1"/>
</dbReference>
<dbReference type="PANTHER" id="PTHR30055">
    <property type="entry name" value="HTH-TYPE TRANSCRIPTIONAL REGULATOR RUTR"/>
    <property type="match status" value="1"/>
</dbReference>
<dbReference type="PROSITE" id="PS50977">
    <property type="entry name" value="HTH_TETR_2"/>
    <property type="match status" value="1"/>
</dbReference>
<dbReference type="PANTHER" id="PTHR30055:SF226">
    <property type="entry name" value="HTH-TYPE TRANSCRIPTIONAL REGULATOR PKSA"/>
    <property type="match status" value="1"/>
</dbReference>
<dbReference type="InterPro" id="IPR001647">
    <property type="entry name" value="HTH_TetR"/>
</dbReference>
<evidence type="ECO:0000259" key="3">
    <source>
        <dbReference type="PROSITE" id="PS50977"/>
    </source>
</evidence>